<evidence type="ECO:0000256" key="5">
    <source>
        <dbReference type="ARBA" id="ARBA00020264"/>
    </source>
</evidence>
<proteinExistence type="inferred from homology"/>
<dbReference type="GO" id="GO:0005634">
    <property type="term" value="C:nucleus"/>
    <property type="evidence" value="ECO:0007669"/>
    <property type="project" value="UniProtKB-SubCell"/>
</dbReference>
<dbReference type="PANTHER" id="PTHR15641">
    <property type="entry name" value="ELONGATOR COMPLEX PROTEIN 5"/>
    <property type="match status" value="1"/>
</dbReference>
<keyword evidence="6" id="KW-0963">Cytoplasm</keyword>
<evidence type="ECO:0000256" key="6">
    <source>
        <dbReference type="ARBA" id="ARBA00022490"/>
    </source>
</evidence>
<sequence length="343" mass="38178">MLLPLLLNEPRQAQPFVFLQSTPAQSILPLLRALCNRIGTHSIICNFLYAPPTLVEQGIPSVVVHDWTAEVPGYSNARDLKTELLSAVKNAPRENPLNIVIDSLETLSENQDSPVETYEFLHDVLQLIKNHPRPSQLIVHSVELGEVGPLLLQTDFSSSLIHLMAHPTSLFRYLSREYMLPPPPMTPDAKFWGIFLPFSKRMNEVERLSFGIDGEGSSNNGEMVVEILTRGINNQSRKRGTERLLAGWDSNKSLSCSILDLEDLKPLFSQNTTVEIAPDPAQNLSFNLSLSESQQQSRAQVPLPYAHEGQRPNATASNAGTIFYDPDSADDIDDDDPDEDLDI</sequence>
<dbReference type="PANTHER" id="PTHR15641:SF1">
    <property type="entry name" value="ELONGATOR COMPLEX PROTEIN 5"/>
    <property type="match status" value="1"/>
</dbReference>
<evidence type="ECO:0000256" key="3">
    <source>
        <dbReference type="ARBA" id="ARBA00005043"/>
    </source>
</evidence>
<keyword evidence="7" id="KW-0819">tRNA processing</keyword>
<organism evidence="10 11">
    <name type="scientific">Macrolepiota fuliginosa MF-IS2</name>
    <dbReference type="NCBI Taxonomy" id="1400762"/>
    <lineage>
        <taxon>Eukaryota</taxon>
        <taxon>Fungi</taxon>
        <taxon>Dikarya</taxon>
        <taxon>Basidiomycota</taxon>
        <taxon>Agaricomycotina</taxon>
        <taxon>Agaricomycetes</taxon>
        <taxon>Agaricomycetidae</taxon>
        <taxon>Agaricales</taxon>
        <taxon>Agaricineae</taxon>
        <taxon>Agaricaceae</taxon>
        <taxon>Macrolepiota</taxon>
    </lineage>
</organism>
<evidence type="ECO:0000256" key="1">
    <source>
        <dbReference type="ARBA" id="ARBA00004123"/>
    </source>
</evidence>
<dbReference type="EMBL" id="MU151058">
    <property type="protein sequence ID" value="KAF9453767.1"/>
    <property type="molecule type" value="Genomic_DNA"/>
</dbReference>
<dbReference type="InterPro" id="IPR019519">
    <property type="entry name" value="Elp5"/>
</dbReference>
<feature type="region of interest" description="Disordered" evidence="9">
    <location>
        <begin position="291"/>
        <end position="343"/>
    </location>
</feature>
<evidence type="ECO:0000256" key="2">
    <source>
        <dbReference type="ARBA" id="ARBA00004496"/>
    </source>
</evidence>
<evidence type="ECO:0000313" key="11">
    <source>
        <dbReference type="Proteomes" id="UP000807342"/>
    </source>
</evidence>
<dbReference type="GO" id="GO:0005829">
    <property type="term" value="C:cytosol"/>
    <property type="evidence" value="ECO:0007669"/>
    <property type="project" value="TreeGrafter"/>
</dbReference>
<dbReference type="GO" id="GO:0000049">
    <property type="term" value="F:tRNA binding"/>
    <property type="evidence" value="ECO:0007669"/>
    <property type="project" value="TreeGrafter"/>
</dbReference>
<dbReference type="Pfam" id="PF10483">
    <property type="entry name" value="Elong_Iki1"/>
    <property type="match status" value="1"/>
</dbReference>
<dbReference type="OrthoDB" id="166907at2759"/>
<evidence type="ECO:0000313" key="10">
    <source>
        <dbReference type="EMBL" id="KAF9453767.1"/>
    </source>
</evidence>
<dbReference type="Proteomes" id="UP000807342">
    <property type="component" value="Unassembled WGS sequence"/>
</dbReference>
<keyword evidence="8" id="KW-0539">Nucleus</keyword>
<name>A0A9P5XLL5_9AGAR</name>
<dbReference type="AlphaFoldDB" id="A0A9P5XLL5"/>
<dbReference type="GO" id="GO:0002098">
    <property type="term" value="P:tRNA wobble uridine modification"/>
    <property type="evidence" value="ECO:0007669"/>
    <property type="project" value="InterPro"/>
</dbReference>
<comment type="similarity">
    <text evidence="4">Belongs to the ELP5 family.</text>
</comment>
<accession>A0A9P5XLL5</accession>
<comment type="subcellular location">
    <subcellularLocation>
        <location evidence="2">Cytoplasm</location>
    </subcellularLocation>
    <subcellularLocation>
        <location evidence="1">Nucleus</location>
    </subcellularLocation>
</comment>
<dbReference type="GO" id="GO:0033588">
    <property type="term" value="C:elongator holoenzyme complex"/>
    <property type="evidence" value="ECO:0007669"/>
    <property type="project" value="InterPro"/>
</dbReference>
<comment type="caution">
    <text evidence="10">The sequence shown here is derived from an EMBL/GenBank/DDBJ whole genome shotgun (WGS) entry which is preliminary data.</text>
</comment>
<reference evidence="10" key="1">
    <citation type="submission" date="2020-11" db="EMBL/GenBank/DDBJ databases">
        <authorList>
            <consortium name="DOE Joint Genome Institute"/>
            <person name="Ahrendt S."/>
            <person name="Riley R."/>
            <person name="Andreopoulos W."/>
            <person name="Labutti K."/>
            <person name="Pangilinan J."/>
            <person name="Ruiz-Duenas F.J."/>
            <person name="Barrasa J.M."/>
            <person name="Sanchez-Garcia M."/>
            <person name="Camarero S."/>
            <person name="Miyauchi S."/>
            <person name="Serrano A."/>
            <person name="Linde D."/>
            <person name="Babiker R."/>
            <person name="Drula E."/>
            <person name="Ayuso-Fernandez I."/>
            <person name="Pacheco R."/>
            <person name="Padilla G."/>
            <person name="Ferreira P."/>
            <person name="Barriuso J."/>
            <person name="Kellner H."/>
            <person name="Castanera R."/>
            <person name="Alfaro M."/>
            <person name="Ramirez L."/>
            <person name="Pisabarro A.G."/>
            <person name="Kuo A."/>
            <person name="Tritt A."/>
            <person name="Lipzen A."/>
            <person name="He G."/>
            <person name="Yan M."/>
            <person name="Ng V."/>
            <person name="Cullen D."/>
            <person name="Martin F."/>
            <person name="Rosso M.-N."/>
            <person name="Henrissat B."/>
            <person name="Hibbett D."/>
            <person name="Martinez A.T."/>
            <person name="Grigoriev I.V."/>
        </authorList>
    </citation>
    <scope>NUCLEOTIDE SEQUENCE</scope>
    <source>
        <strain evidence="10">MF-IS2</strain>
    </source>
</reference>
<comment type="pathway">
    <text evidence="3">tRNA modification; 5-methoxycarbonylmethyl-2-thiouridine-tRNA biosynthesis.</text>
</comment>
<protein>
    <recommendedName>
        <fullName evidence="5">Elongator complex protein 5</fullName>
    </recommendedName>
</protein>
<keyword evidence="11" id="KW-1185">Reference proteome</keyword>
<gene>
    <name evidence="10" type="ORF">P691DRAFT_554579</name>
</gene>
<evidence type="ECO:0000256" key="7">
    <source>
        <dbReference type="ARBA" id="ARBA00022694"/>
    </source>
</evidence>
<evidence type="ECO:0000256" key="9">
    <source>
        <dbReference type="SAM" id="MobiDB-lite"/>
    </source>
</evidence>
<evidence type="ECO:0000256" key="4">
    <source>
        <dbReference type="ARBA" id="ARBA00009567"/>
    </source>
</evidence>
<evidence type="ECO:0000256" key="8">
    <source>
        <dbReference type="ARBA" id="ARBA00023242"/>
    </source>
</evidence>
<feature type="compositionally biased region" description="Acidic residues" evidence="9">
    <location>
        <begin position="327"/>
        <end position="343"/>
    </location>
</feature>